<dbReference type="PANTHER" id="PTHR33091">
    <property type="entry name" value="PROTEIN, PUTATIVE, EXPRESSED-RELATED"/>
    <property type="match status" value="1"/>
</dbReference>
<dbReference type="InterPro" id="IPR036354">
    <property type="entry name" value="Prot_inh_pot1_sf"/>
</dbReference>
<evidence type="ECO:0000256" key="1">
    <source>
        <dbReference type="ARBA" id="ARBA00008210"/>
    </source>
</evidence>
<reference evidence="4 5" key="4">
    <citation type="journal article" date="2011" name="BMC Genomics">
        <title>RNA-Seq improves annotation of protein-coding genes in the cucumber genome.</title>
        <authorList>
            <person name="Li Z."/>
            <person name="Zhang Z."/>
            <person name="Yan P."/>
            <person name="Huang S."/>
            <person name="Fei Z."/>
            <person name="Lin K."/>
        </authorList>
    </citation>
    <scope>NUCLEOTIDE SEQUENCE [LARGE SCALE GENOMIC DNA]</scope>
    <source>
        <strain evidence="5">cv. 9930</strain>
    </source>
</reference>
<dbReference type="Gene3D" id="3.30.10.10">
    <property type="entry name" value="Trypsin Inhibitor V, subunit A"/>
    <property type="match status" value="1"/>
</dbReference>
<keyword evidence="2" id="KW-0646">Protease inhibitor</keyword>
<dbReference type="InterPro" id="IPR000864">
    <property type="entry name" value="Prot_inh_pot1"/>
</dbReference>
<evidence type="ECO:0008006" key="6">
    <source>
        <dbReference type="Google" id="ProtNLM"/>
    </source>
</evidence>
<dbReference type="SUPFAM" id="SSF54654">
    <property type="entry name" value="CI-2 family of serine protease inhibitors"/>
    <property type="match status" value="1"/>
</dbReference>
<protein>
    <recommendedName>
        <fullName evidence="6">Protease inhibitor protein</fullName>
    </recommendedName>
</protein>
<reference evidence="4 5" key="2">
    <citation type="journal article" date="2009" name="PLoS ONE">
        <title>An integrated genetic and cytogenetic map of the cucumber genome.</title>
        <authorList>
            <person name="Ren Y."/>
            <person name="Zhang Z."/>
            <person name="Liu J."/>
            <person name="Staub J.E."/>
            <person name="Han Y."/>
            <person name="Cheng Z."/>
            <person name="Li X."/>
            <person name="Lu J."/>
            <person name="Miao H."/>
            <person name="Kang H."/>
            <person name="Xie B."/>
            <person name="Gu X."/>
            <person name="Wang X."/>
            <person name="Du Y."/>
            <person name="Jin W."/>
            <person name="Huang S."/>
        </authorList>
    </citation>
    <scope>NUCLEOTIDE SEQUENCE [LARGE SCALE GENOMIC DNA]</scope>
    <source>
        <strain evidence="5">cv. 9930</strain>
    </source>
</reference>
<gene>
    <name evidence="4" type="ORF">Csa_3G141900</name>
</gene>
<accession>A0A0A0L785</accession>
<dbReference type="Gramene" id="KGN56894">
    <property type="protein sequence ID" value="KGN56894"/>
    <property type="gene ID" value="Csa_3G141900"/>
</dbReference>
<name>A0A0A0L785_CUCSA</name>
<evidence type="ECO:0000256" key="2">
    <source>
        <dbReference type="ARBA" id="ARBA00022690"/>
    </source>
</evidence>
<dbReference type="Pfam" id="PF00280">
    <property type="entry name" value="potato_inhibit"/>
    <property type="match status" value="1"/>
</dbReference>
<keyword evidence="3" id="KW-0722">Serine protease inhibitor</keyword>
<evidence type="ECO:0000313" key="4">
    <source>
        <dbReference type="EMBL" id="KGN56894.1"/>
    </source>
</evidence>
<evidence type="ECO:0000313" key="5">
    <source>
        <dbReference type="Proteomes" id="UP000029981"/>
    </source>
</evidence>
<sequence length="71" mass="8185">MAEESAQRKTRWPELVFVNFCTAARIIEKENPDVKAIKILVDSPRIQNFDISRVWVDCNIEERVVKVPSVG</sequence>
<dbReference type="PANTHER" id="PTHR33091:SF94">
    <property type="entry name" value="PROTEASE INHIBITOR PROTEIN"/>
    <property type="match status" value="1"/>
</dbReference>
<organism evidence="4 5">
    <name type="scientific">Cucumis sativus</name>
    <name type="common">Cucumber</name>
    <dbReference type="NCBI Taxonomy" id="3659"/>
    <lineage>
        <taxon>Eukaryota</taxon>
        <taxon>Viridiplantae</taxon>
        <taxon>Streptophyta</taxon>
        <taxon>Embryophyta</taxon>
        <taxon>Tracheophyta</taxon>
        <taxon>Spermatophyta</taxon>
        <taxon>Magnoliopsida</taxon>
        <taxon>eudicotyledons</taxon>
        <taxon>Gunneridae</taxon>
        <taxon>Pentapetalae</taxon>
        <taxon>rosids</taxon>
        <taxon>fabids</taxon>
        <taxon>Cucurbitales</taxon>
        <taxon>Cucurbitaceae</taxon>
        <taxon>Benincaseae</taxon>
        <taxon>Cucumis</taxon>
    </lineage>
</organism>
<keyword evidence="5" id="KW-1185">Reference proteome</keyword>
<evidence type="ECO:0000256" key="3">
    <source>
        <dbReference type="ARBA" id="ARBA00022900"/>
    </source>
</evidence>
<dbReference type="Proteomes" id="UP000029981">
    <property type="component" value="Chromosome 3"/>
</dbReference>
<comment type="similarity">
    <text evidence="1">Belongs to the protease inhibitor I13 (potato type I serine protease inhibitor) family.</text>
</comment>
<dbReference type="GO" id="GO:0009611">
    <property type="term" value="P:response to wounding"/>
    <property type="evidence" value="ECO:0007669"/>
    <property type="project" value="InterPro"/>
</dbReference>
<proteinExistence type="inferred from homology"/>
<reference evidence="4 5" key="1">
    <citation type="journal article" date="2009" name="Nat. Genet.">
        <title>The genome of the cucumber, Cucumis sativus L.</title>
        <authorList>
            <person name="Huang S."/>
            <person name="Li R."/>
            <person name="Zhang Z."/>
            <person name="Li L."/>
            <person name="Gu X."/>
            <person name="Fan W."/>
            <person name="Lucas W.J."/>
            <person name="Wang X."/>
            <person name="Xie B."/>
            <person name="Ni P."/>
            <person name="Ren Y."/>
            <person name="Zhu H."/>
            <person name="Li J."/>
            <person name="Lin K."/>
            <person name="Jin W."/>
            <person name="Fei Z."/>
            <person name="Li G."/>
            <person name="Staub J."/>
            <person name="Kilian A."/>
            <person name="van der Vossen E.A."/>
            <person name="Wu Y."/>
            <person name="Guo J."/>
            <person name="He J."/>
            <person name="Jia Z."/>
            <person name="Ren Y."/>
            <person name="Tian G."/>
            <person name="Lu Y."/>
            <person name="Ruan J."/>
            <person name="Qian W."/>
            <person name="Wang M."/>
            <person name="Huang Q."/>
            <person name="Li B."/>
            <person name="Xuan Z."/>
            <person name="Cao J."/>
            <person name="Asan"/>
            <person name="Wu Z."/>
            <person name="Zhang J."/>
            <person name="Cai Q."/>
            <person name="Bai Y."/>
            <person name="Zhao B."/>
            <person name="Han Y."/>
            <person name="Li Y."/>
            <person name="Li X."/>
            <person name="Wang S."/>
            <person name="Shi Q."/>
            <person name="Liu S."/>
            <person name="Cho W.K."/>
            <person name="Kim J.Y."/>
            <person name="Xu Y."/>
            <person name="Heller-Uszynska K."/>
            <person name="Miao H."/>
            <person name="Cheng Z."/>
            <person name="Zhang S."/>
            <person name="Wu J."/>
            <person name="Yang Y."/>
            <person name="Kang H."/>
            <person name="Li M."/>
            <person name="Liang H."/>
            <person name="Ren X."/>
            <person name="Shi Z."/>
            <person name="Wen M."/>
            <person name="Jian M."/>
            <person name="Yang H."/>
            <person name="Zhang G."/>
            <person name="Yang Z."/>
            <person name="Chen R."/>
            <person name="Liu S."/>
            <person name="Li J."/>
            <person name="Ma L."/>
            <person name="Liu H."/>
            <person name="Zhou Y."/>
            <person name="Zhao J."/>
            <person name="Fang X."/>
            <person name="Li G."/>
            <person name="Fang L."/>
            <person name="Li Y."/>
            <person name="Liu D."/>
            <person name="Zheng H."/>
            <person name="Zhang Y."/>
            <person name="Qin N."/>
            <person name="Li Z."/>
            <person name="Yang G."/>
            <person name="Yang S."/>
            <person name="Bolund L."/>
            <person name="Kristiansen K."/>
            <person name="Zheng H."/>
            <person name="Li S."/>
            <person name="Zhang X."/>
            <person name="Yang H."/>
            <person name="Wang J."/>
            <person name="Sun R."/>
            <person name="Zhang B."/>
            <person name="Jiang S."/>
            <person name="Wang J."/>
            <person name="Du Y."/>
            <person name="Li S."/>
        </authorList>
    </citation>
    <scope>NUCLEOTIDE SEQUENCE [LARGE SCALE GENOMIC DNA]</scope>
    <source>
        <strain evidence="5">cv. 9930</strain>
    </source>
</reference>
<reference evidence="4 5" key="3">
    <citation type="journal article" date="2010" name="BMC Genomics">
        <title>Transcriptome sequencing and comparative analysis of cucumber flowers with different sex types.</title>
        <authorList>
            <person name="Guo S."/>
            <person name="Zheng Y."/>
            <person name="Joung J.G."/>
            <person name="Liu S."/>
            <person name="Zhang Z."/>
            <person name="Crasta O.R."/>
            <person name="Sobral B.W."/>
            <person name="Xu Y."/>
            <person name="Huang S."/>
            <person name="Fei Z."/>
        </authorList>
    </citation>
    <scope>NUCLEOTIDE SEQUENCE [LARGE SCALE GENOMIC DNA]</scope>
    <source>
        <strain evidence="5">cv. 9930</strain>
    </source>
</reference>
<dbReference type="GO" id="GO:0004867">
    <property type="term" value="F:serine-type endopeptidase inhibitor activity"/>
    <property type="evidence" value="ECO:0007669"/>
    <property type="project" value="UniProtKB-KW"/>
</dbReference>
<dbReference type="AlphaFoldDB" id="A0A0A0L785"/>
<dbReference type="EMBL" id="CM002924">
    <property type="protein sequence ID" value="KGN56894.1"/>
    <property type="molecule type" value="Genomic_DNA"/>
</dbReference>